<feature type="region of interest" description="Disordered" evidence="1">
    <location>
        <begin position="70"/>
        <end position="113"/>
    </location>
</feature>
<gene>
    <name evidence="2" type="ORF">F2Q69_00028776</name>
</gene>
<protein>
    <submittedName>
        <fullName evidence="2">Uncharacterized protein</fullName>
    </submittedName>
</protein>
<feature type="compositionally biased region" description="Basic and acidic residues" evidence="1">
    <location>
        <begin position="95"/>
        <end position="113"/>
    </location>
</feature>
<feature type="compositionally biased region" description="Basic and acidic residues" evidence="1">
    <location>
        <begin position="269"/>
        <end position="284"/>
    </location>
</feature>
<sequence length="298" mass="32737">MCYPQAGKSKSTWGKKDKGLAEPSAAAVDGVNPWNTTPIGPEIGHNSGETLMVQTNLVDTGTRVEEYPLNRNLEQHEEEVVESSNAGHHSAPDGGARKELAGRRRRRAAEPSMRDVLKALTAVATQITTLTQAFTPLASGSKSNDQKRKKDQVDEGDPSTDTRSPLSTEDTHLPSTDIFHPTSIDISTRTSIDTEPRDMVATLILVRDYRGNLHDQKGHLRNAAGQRIDAQGAAIPDGEGRKAARTRFRSRKSDEFRRITLVSIDAKPRTSIDRGHPKSIDVVRPDPGFLNRTRPRLT</sequence>
<dbReference type="Proteomes" id="UP000712600">
    <property type="component" value="Unassembled WGS sequence"/>
</dbReference>
<feature type="region of interest" description="Disordered" evidence="1">
    <location>
        <begin position="1"/>
        <end position="47"/>
    </location>
</feature>
<evidence type="ECO:0000256" key="1">
    <source>
        <dbReference type="SAM" id="MobiDB-lite"/>
    </source>
</evidence>
<feature type="region of interest" description="Disordered" evidence="1">
    <location>
        <begin position="137"/>
        <end position="184"/>
    </location>
</feature>
<feature type="compositionally biased region" description="Basic and acidic residues" evidence="1">
    <location>
        <begin position="144"/>
        <end position="153"/>
    </location>
</feature>
<name>A0A8S9S6E4_BRACR</name>
<proteinExistence type="predicted"/>
<reference evidence="2" key="1">
    <citation type="submission" date="2019-12" db="EMBL/GenBank/DDBJ databases">
        <title>Genome sequencing and annotation of Brassica cretica.</title>
        <authorList>
            <person name="Studholme D.J."/>
            <person name="Sarris P."/>
        </authorList>
    </citation>
    <scope>NUCLEOTIDE SEQUENCE</scope>
    <source>
        <strain evidence="2">PFS-109/04</strain>
        <tissue evidence="2">Leaf</tissue>
    </source>
</reference>
<evidence type="ECO:0000313" key="2">
    <source>
        <dbReference type="EMBL" id="KAF3587474.1"/>
    </source>
</evidence>
<accession>A0A8S9S6E4</accession>
<evidence type="ECO:0000313" key="3">
    <source>
        <dbReference type="Proteomes" id="UP000712600"/>
    </source>
</evidence>
<organism evidence="2 3">
    <name type="scientific">Brassica cretica</name>
    <name type="common">Mustard</name>
    <dbReference type="NCBI Taxonomy" id="69181"/>
    <lineage>
        <taxon>Eukaryota</taxon>
        <taxon>Viridiplantae</taxon>
        <taxon>Streptophyta</taxon>
        <taxon>Embryophyta</taxon>
        <taxon>Tracheophyta</taxon>
        <taxon>Spermatophyta</taxon>
        <taxon>Magnoliopsida</taxon>
        <taxon>eudicotyledons</taxon>
        <taxon>Gunneridae</taxon>
        <taxon>Pentapetalae</taxon>
        <taxon>rosids</taxon>
        <taxon>malvids</taxon>
        <taxon>Brassicales</taxon>
        <taxon>Brassicaceae</taxon>
        <taxon>Brassiceae</taxon>
        <taxon>Brassica</taxon>
    </lineage>
</organism>
<comment type="caution">
    <text evidence="2">The sequence shown here is derived from an EMBL/GenBank/DDBJ whole genome shotgun (WGS) entry which is preliminary data.</text>
</comment>
<dbReference type="AlphaFoldDB" id="A0A8S9S6E4"/>
<feature type="region of interest" description="Disordered" evidence="1">
    <location>
        <begin position="269"/>
        <end position="298"/>
    </location>
</feature>
<dbReference type="EMBL" id="QGKX02000088">
    <property type="protein sequence ID" value="KAF3587474.1"/>
    <property type="molecule type" value="Genomic_DNA"/>
</dbReference>
<feature type="compositionally biased region" description="Polar residues" evidence="1">
    <location>
        <begin position="159"/>
        <end position="168"/>
    </location>
</feature>